<evidence type="ECO:0000256" key="4">
    <source>
        <dbReference type="ARBA" id="ARBA00022692"/>
    </source>
</evidence>
<gene>
    <name evidence="9" type="ORF">CYJ91_08895</name>
</gene>
<organism evidence="9 10">
    <name type="scientific">Lacticaseibacillus rhamnosus</name>
    <name type="common">Lactobacillus rhamnosus</name>
    <dbReference type="NCBI Taxonomy" id="47715"/>
    <lineage>
        <taxon>Bacteria</taxon>
        <taxon>Bacillati</taxon>
        <taxon>Bacillota</taxon>
        <taxon>Bacilli</taxon>
        <taxon>Lactobacillales</taxon>
        <taxon>Lactobacillaceae</taxon>
        <taxon>Lacticaseibacillus</taxon>
    </lineage>
</organism>
<reference evidence="9 10" key="1">
    <citation type="submission" date="2017-12" db="EMBL/GenBank/DDBJ databases">
        <title>Phylogenetic diversity of female urinary microbiome.</title>
        <authorList>
            <person name="Thomas-White K."/>
            <person name="Wolfe A.J."/>
        </authorList>
    </citation>
    <scope>NUCLEOTIDE SEQUENCE [LARGE SCALE GENOMIC DNA]</scope>
    <source>
        <strain evidence="9 10">UMB0004</strain>
    </source>
</reference>
<dbReference type="SUPFAM" id="SSF53649">
    <property type="entry name" value="Alkaline phosphatase-like"/>
    <property type="match status" value="1"/>
</dbReference>
<accession>A0AAP8J1C6</accession>
<dbReference type="InterPro" id="IPR050448">
    <property type="entry name" value="OpgB/LTA_synthase_biosynth"/>
</dbReference>
<evidence type="ECO:0000256" key="3">
    <source>
        <dbReference type="ARBA" id="ARBA00022475"/>
    </source>
</evidence>
<evidence type="ECO:0000313" key="10">
    <source>
        <dbReference type="Proteomes" id="UP000234212"/>
    </source>
</evidence>
<name>A0AAP8J1C6_LACRH</name>
<dbReference type="Proteomes" id="UP000234212">
    <property type="component" value="Unassembled WGS sequence"/>
</dbReference>
<feature type="transmembrane region" description="Helical" evidence="7">
    <location>
        <begin position="183"/>
        <end position="205"/>
    </location>
</feature>
<comment type="caution">
    <text evidence="9">The sequence shown here is derived from an EMBL/GenBank/DDBJ whole genome shotgun (WGS) entry which is preliminary data.</text>
</comment>
<feature type="transmembrane region" description="Helical" evidence="7">
    <location>
        <begin position="225"/>
        <end position="243"/>
    </location>
</feature>
<dbReference type="Gene3D" id="3.40.720.10">
    <property type="entry name" value="Alkaline Phosphatase, subunit A"/>
    <property type="match status" value="1"/>
</dbReference>
<evidence type="ECO:0000256" key="1">
    <source>
        <dbReference type="ARBA" id="ARBA00004651"/>
    </source>
</evidence>
<feature type="transmembrane region" description="Helical" evidence="7">
    <location>
        <begin position="248"/>
        <end position="267"/>
    </location>
</feature>
<protein>
    <recommendedName>
        <fullName evidence="8">Sulfatase N-terminal domain-containing protein</fullName>
    </recommendedName>
</protein>
<evidence type="ECO:0000256" key="7">
    <source>
        <dbReference type="SAM" id="Phobius"/>
    </source>
</evidence>
<feature type="transmembrane region" description="Helical" evidence="7">
    <location>
        <begin position="331"/>
        <end position="349"/>
    </location>
</feature>
<evidence type="ECO:0000256" key="5">
    <source>
        <dbReference type="ARBA" id="ARBA00022989"/>
    </source>
</evidence>
<keyword evidence="3" id="KW-1003">Cell membrane</keyword>
<feature type="transmembrane region" description="Helical" evidence="7">
    <location>
        <begin position="301"/>
        <end position="319"/>
    </location>
</feature>
<dbReference type="EMBL" id="PKJX01000003">
    <property type="protein sequence ID" value="PLA56934.1"/>
    <property type="molecule type" value="Genomic_DNA"/>
</dbReference>
<dbReference type="Pfam" id="PF00884">
    <property type="entry name" value="Sulfatase"/>
    <property type="match status" value="1"/>
</dbReference>
<proteinExistence type="predicted"/>
<evidence type="ECO:0000259" key="8">
    <source>
        <dbReference type="Pfam" id="PF00884"/>
    </source>
</evidence>
<dbReference type="CDD" id="cd16015">
    <property type="entry name" value="LTA_synthase"/>
    <property type="match status" value="1"/>
</dbReference>
<dbReference type="PANTHER" id="PTHR47371:SF3">
    <property type="entry name" value="PHOSPHOGLYCEROL TRANSFERASE I"/>
    <property type="match status" value="1"/>
</dbReference>
<keyword evidence="5 7" id="KW-1133">Transmembrane helix</keyword>
<evidence type="ECO:0000256" key="2">
    <source>
        <dbReference type="ARBA" id="ARBA00004936"/>
    </source>
</evidence>
<dbReference type="GO" id="GO:0005886">
    <property type="term" value="C:plasma membrane"/>
    <property type="evidence" value="ECO:0007669"/>
    <property type="project" value="UniProtKB-SubCell"/>
</dbReference>
<dbReference type="PANTHER" id="PTHR47371">
    <property type="entry name" value="LIPOTEICHOIC ACID SYNTHASE"/>
    <property type="match status" value="1"/>
</dbReference>
<dbReference type="AlphaFoldDB" id="A0AAP8J1C6"/>
<sequence length="776" mass="89905">MLVIDLETRFSRLNIKVAVLFFYLRYRPIRCWILLPLLLNELRFKLKQIEELKYQAVFWHYLLSVSLIEERWRQFGKRLSKRSHRRVKANTWLVADVPDFLLNWVTPDSRHVGLDIDDHGHLLPQARTLKAKMAFLAPHSLVVSPRFYRLFVRKTGLEKSARIEANNRLFKTYKGFKRYQIALFLRNAFVLLIMAIITGIVTIYLASGDYDLKLTLLVFSSARLVLFNILPIFVVMLVTYLIFNRVQLAIFVGQALAIIVAMVNYFMLQYRDYPFEFADISLASEASNMGSRYSYIPPVKYFFIIGSLLILTIIVGLFLKPAMIRWNTRIIALVLVMVGSAFMLHRYYLVDDYYTLANNDPWGPDADRYVVNGYMFSFIHSVKNDWLLPPENYDAASAKSALTQYQYQNIPANKRVNVITIQLEAFQDFSKWDQLDIDPSVYAGFHQVASEGMAGELTTTIFGGGTVDTERKVLTGFADLSPINGMTNSFVHYFNEQKYVTRFMHPGDAWFYNRQNIDRYLGFQKTLFRENYYDKNVANVDVVPDSEVFTDLVKQLKAVNANGKQFFNQTVTIQNHGPYGTDFDGDTLLPWKKGYNKKDYAIINNYLTGIKETSDALLELKDQLDQLDQPVVLAFWGDHNPWGGDKNSTYKMLGVNLKQSTREGYENYYNTPYVMWSNQAAKKLMAKDFSGQGQTMSPMFVLPEIFSHVGWKGSQYMQVLQDLEAQVPVFGEKNHYMIDNKLTTKPNKSEKAVIKKFDDVQYYLKSNYMLNQSKLK</sequence>
<evidence type="ECO:0000256" key="6">
    <source>
        <dbReference type="ARBA" id="ARBA00023136"/>
    </source>
</evidence>
<keyword evidence="6 7" id="KW-0472">Membrane</keyword>
<keyword evidence="4 7" id="KW-0812">Transmembrane</keyword>
<comment type="subcellular location">
    <subcellularLocation>
        <location evidence="1">Cell membrane</location>
        <topology evidence="1">Multi-pass membrane protein</topology>
    </subcellularLocation>
</comment>
<dbReference type="InterPro" id="IPR000917">
    <property type="entry name" value="Sulfatase_N"/>
</dbReference>
<comment type="pathway">
    <text evidence="2">Cell wall biogenesis; lipoteichoic acid biosynthesis.</text>
</comment>
<dbReference type="InterPro" id="IPR017850">
    <property type="entry name" value="Alkaline_phosphatase_core_sf"/>
</dbReference>
<feature type="domain" description="Sulfatase N-terminal" evidence="8">
    <location>
        <begin position="417"/>
        <end position="710"/>
    </location>
</feature>
<evidence type="ECO:0000313" key="9">
    <source>
        <dbReference type="EMBL" id="PLA56934.1"/>
    </source>
</evidence>